<dbReference type="InterPro" id="IPR007863">
    <property type="entry name" value="Peptidase_M16_C"/>
</dbReference>
<proteinExistence type="predicted"/>
<sequence>MNAKVLTVAPASASRLTASLLALFALTLLFVAGFAQTSQAIEIQEVESPNGITAWLVEDYTVPIIALNFAFAGGSSQDADDKLGVTNLLSTMLDEGAGDLDSEAFQARLEDLTMSLSFQSGRDFFYGSFQSLQSNKEHTFEMLRLALNEPRFDEGPLERMKAQTVASIRRSLLRPDALAGLTLSKTLFPDHPYGRPSRGTEDTVAALTSDDLKAQRAKIFAKDNLKIGVVGAISADELAEVLDKVFSDLPETGDLVDIPNVEPATDQDVHVDFDSPQTSIQFALPGYERHDPKFMPAFVMNHIFGGGTFSSWLYDEIREQRGLAYSVGSHLIPYEHTALLMGSTGTRPDRAAEAVDIINQQMHRMADSGPTPAELEEAKSYLTGSYALNFDSSSSIARQLTGIQVQELGIDYIDNRNGMVEAVTLEQVQEVAKDLFDGIEPTFVTVGEPES</sequence>
<gene>
    <name evidence="3" type="ORF">GCM10007094_08140</name>
</gene>
<evidence type="ECO:0000313" key="3">
    <source>
        <dbReference type="EMBL" id="GHB22353.1"/>
    </source>
</evidence>
<dbReference type="Proteomes" id="UP000637980">
    <property type="component" value="Unassembled WGS sequence"/>
</dbReference>
<accession>A0ABQ3E4Q0</accession>
<protein>
    <submittedName>
        <fullName evidence="3">Peptidase M16</fullName>
    </submittedName>
</protein>
<dbReference type="Pfam" id="PF05193">
    <property type="entry name" value="Peptidase_M16_C"/>
    <property type="match status" value="1"/>
</dbReference>
<comment type="caution">
    <text evidence="3">The sequence shown here is derived from an EMBL/GenBank/DDBJ whole genome shotgun (WGS) entry which is preliminary data.</text>
</comment>
<dbReference type="Pfam" id="PF00675">
    <property type="entry name" value="Peptidase_M16"/>
    <property type="match status" value="1"/>
</dbReference>
<dbReference type="InterPro" id="IPR050361">
    <property type="entry name" value="MPP/UQCRC_Complex"/>
</dbReference>
<evidence type="ECO:0000313" key="4">
    <source>
        <dbReference type="Proteomes" id="UP000637980"/>
    </source>
</evidence>
<evidence type="ECO:0000259" key="1">
    <source>
        <dbReference type="Pfam" id="PF00675"/>
    </source>
</evidence>
<dbReference type="SUPFAM" id="SSF63411">
    <property type="entry name" value="LuxS/MPP-like metallohydrolase"/>
    <property type="match status" value="2"/>
</dbReference>
<dbReference type="EMBL" id="BMXE01000001">
    <property type="protein sequence ID" value="GHB22353.1"/>
    <property type="molecule type" value="Genomic_DNA"/>
</dbReference>
<name>A0ABQ3E4Q0_9HYPH</name>
<organism evidence="3 4">
    <name type="scientific">Pseudovibrio japonicus</name>
    <dbReference type="NCBI Taxonomy" id="366534"/>
    <lineage>
        <taxon>Bacteria</taxon>
        <taxon>Pseudomonadati</taxon>
        <taxon>Pseudomonadota</taxon>
        <taxon>Alphaproteobacteria</taxon>
        <taxon>Hyphomicrobiales</taxon>
        <taxon>Stappiaceae</taxon>
        <taxon>Pseudovibrio</taxon>
    </lineage>
</organism>
<reference evidence="4" key="1">
    <citation type="journal article" date="2019" name="Int. J. Syst. Evol. Microbiol.">
        <title>The Global Catalogue of Microorganisms (GCM) 10K type strain sequencing project: providing services to taxonomists for standard genome sequencing and annotation.</title>
        <authorList>
            <consortium name="The Broad Institute Genomics Platform"/>
            <consortium name="The Broad Institute Genome Sequencing Center for Infectious Disease"/>
            <person name="Wu L."/>
            <person name="Ma J."/>
        </authorList>
    </citation>
    <scope>NUCLEOTIDE SEQUENCE [LARGE SCALE GENOMIC DNA]</scope>
    <source>
        <strain evidence="4">KCTC 12861</strain>
    </source>
</reference>
<dbReference type="RefSeq" id="WP_189435447.1">
    <property type="nucleotide sequence ID" value="NZ_BMXE01000001.1"/>
</dbReference>
<keyword evidence="4" id="KW-1185">Reference proteome</keyword>
<dbReference type="InterPro" id="IPR011765">
    <property type="entry name" value="Pept_M16_N"/>
</dbReference>
<dbReference type="PANTHER" id="PTHR11851:SF224">
    <property type="entry name" value="PROCESSING PROTEASE"/>
    <property type="match status" value="1"/>
</dbReference>
<dbReference type="PANTHER" id="PTHR11851">
    <property type="entry name" value="METALLOPROTEASE"/>
    <property type="match status" value="1"/>
</dbReference>
<evidence type="ECO:0000259" key="2">
    <source>
        <dbReference type="Pfam" id="PF05193"/>
    </source>
</evidence>
<dbReference type="Gene3D" id="3.30.830.10">
    <property type="entry name" value="Metalloenzyme, LuxS/M16 peptidase-like"/>
    <property type="match status" value="2"/>
</dbReference>
<dbReference type="InterPro" id="IPR011249">
    <property type="entry name" value="Metalloenz_LuxS/M16"/>
</dbReference>
<feature type="domain" description="Peptidase M16 C-terminal" evidence="2">
    <location>
        <begin position="207"/>
        <end position="381"/>
    </location>
</feature>
<feature type="domain" description="Peptidase M16 N-terminal" evidence="1">
    <location>
        <begin position="67"/>
        <end position="200"/>
    </location>
</feature>